<reference evidence="2 3" key="1">
    <citation type="submission" date="2023-05" db="EMBL/GenBank/DDBJ databases">
        <title>Adaptations of aquatic viruses from atmosphere-close ecosystems of the Central Arctic Ocean.</title>
        <authorList>
            <person name="Rahlff J."/>
            <person name="Holmfeldt K."/>
        </authorList>
    </citation>
    <scope>NUCLEOTIDE SEQUENCE [LARGE SCALE GENOMIC DNA]</scope>
    <source>
        <strain evidence="2 3">Arc14</strain>
    </source>
</reference>
<evidence type="ECO:0000259" key="1">
    <source>
        <dbReference type="Pfam" id="PF10988"/>
    </source>
</evidence>
<protein>
    <submittedName>
        <fullName evidence="2">Head GIN domain-containing protein</fullName>
    </submittedName>
</protein>
<gene>
    <name evidence="2" type="ORF">QO192_02355</name>
</gene>
<evidence type="ECO:0000313" key="2">
    <source>
        <dbReference type="EMBL" id="MEZ7514118.1"/>
    </source>
</evidence>
<dbReference type="Proteomes" id="UP001568894">
    <property type="component" value="Unassembled WGS sequence"/>
</dbReference>
<feature type="domain" description="Putative auto-transporter adhesin head GIN" evidence="1">
    <location>
        <begin position="49"/>
        <end position="230"/>
    </location>
</feature>
<dbReference type="EMBL" id="JASMRN010000002">
    <property type="protein sequence ID" value="MEZ7514118.1"/>
    <property type="molecule type" value="Genomic_DNA"/>
</dbReference>
<dbReference type="InterPro" id="IPR021255">
    <property type="entry name" value="DUF2807"/>
</dbReference>
<sequence length="246" mass="25887">MLKIITIITKLILVTLAALLVTSCNYSVNMNAVKGSGNVTTEIRSINEDFNSIDVSNAIDVIIEQADTYEVKVEADDNLHDKIKIEVENGVLVISSDDSSFMDVSAKKVFVKMPLIEDLHASSSATIKGSKVLKSNAIDIGTSSAAEISIKIESDNVKCKSSSGSDIYLEGLALSLEATASSGSEINAADLPANKVTAKASSGATIKVQPILSLKAKASSGSDITYVKTPKTIEKKESSGANISKE</sequence>
<evidence type="ECO:0000313" key="3">
    <source>
        <dbReference type="Proteomes" id="UP001568894"/>
    </source>
</evidence>
<dbReference type="Pfam" id="PF10988">
    <property type="entry name" value="DUF2807"/>
    <property type="match status" value="1"/>
</dbReference>
<accession>A0ABV4K8X7</accession>
<dbReference type="Gene3D" id="2.160.20.120">
    <property type="match status" value="1"/>
</dbReference>
<name>A0ABV4K8X7_9FLAO</name>
<dbReference type="RefSeq" id="WP_371567629.1">
    <property type="nucleotide sequence ID" value="NZ_JASMRN010000002.1"/>
</dbReference>
<organism evidence="2 3">
    <name type="scientific">Flavobacterium frigidarium</name>
    <dbReference type="NCBI Taxonomy" id="99286"/>
    <lineage>
        <taxon>Bacteria</taxon>
        <taxon>Pseudomonadati</taxon>
        <taxon>Bacteroidota</taxon>
        <taxon>Flavobacteriia</taxon>
        <taxon>Flavobacteriales</taxon>
        <taxon>Flavobacteriaceae</taxon>
        <taxon>Flavobacterium</taxon>
    </lineage>
</organism>
<proteinExistence type="predicted"/>
<keyword evidence="3" id="KW-1185">Reference proteome</keyword>
<dbReference type="PROSITE" id="PS51257">
    <property type="entry name" value="PROKAR_LIPOPROTEIN"/>
    <property type="match status" value="1"/>
</dbReference>
<comment type="caution">
    <text evidence="2">The sequence shown here is derived from an EMBL/GenBank/DDBJ whole genome shotgun (WGS) entry which is preliminary data.</text>
</comment>